<organism evidence="1">
    <name type="scientific">Anguilla anguilla</name>
    <name type="common">European freshwater eel</name>
    <name type="synonym">Muraena anguilla</name>
    <dbReference type="NCBI Taxonomy" id="7936"/>
    <lineage>
        <taxon>Eukaryota</taxon>
        <taxon>Metazoa</taxon>
        <taxon>Chordata</taxon>
        <taxon>Craniata</taxon>
        <taxon>Vertebrata</taxon>
        <taxon>Euteleostomi</taxon>
        <taxon>Actinopterygii</taxon>
        <taxon>Neopterygii</taxon>
        <taxon>Teleostei</taxon>
        <taxon>Anguilliformes</taxon>
        <taxon>Anguillidae</taxon>
        <taxon>Anguilla</taxon>
    </lineage>
</organism>
<reference evidence="1" key="2">
    <citation type="journal article" date="2015" name="Fish Shellfish Immunol.">
        <title>Early steps in the European eel (Anguilla anguilla)-Vibrio vulnificus interaction in the gills: Role of the RtxA13 toxin.</title>
        <authorList>
            <person name="Callol A."/>
            <person name="Pajuelo D."/>
            <person name="Ebbesson L."/>
            <person name="Teles M."/>
            <person name="MacKenzie S."/>
            <person name="Amaro C."/>
        </authorList>
    </citation>
    <scope>NUCLEOTIDE SEQUENCE</scope>
</reference>
<reference evidence="1" key="1">
    <citation type="submission" date="2014-11" db="EMBL/GenBank/DDBJ databases">
        <authorList>
            <person name="Amaro Gonzalez C."/>
        </authorList>
    </citation>
    <scope>NUCLEOTIDE SEQUENCE</scope>
</reference>
<protein>
    <submittedName>
        <fullName evidence="1">Uncharacterized protein</fullName>
    </submittedName>
</protein>
<evidence type="ECO:0000313" key="1">
    <source>
        <dbReference type="EMBL" id="JAH37350.1"/>
    </source>
</evidence>
<dbReference type="EMBL" id="GBXM01071227">
    <property type="protein sequence ID" value="JAH37350.1"/>
    <property type="molecule type" value="Transcribed_RNA"/>
</dbReference>
<sequence>MLPVAAHAITQ</sequence>
<accession>A0A0E9S9K6</accession>
<name>A0A0E9S9K6_ANGAN</name>
<proteinExistence type="predicted"/>